<gene>
    <name evidence="2" type="ORF">L486_00480</name>
</gene>
<evidence type="ECO:0000256" key="1">
    <source>
        <dbReference type="SAM" id="MobiDB-lite"/>
    </source>
</evidence>
<name>A0A1B9IZ82_9TREE</name>
<accession>A0A1B9IZ82</accession>
<evidence type="ECO:0000313" key="2">
    <source>
        <dbReference type="EMBL" id="OCF60839.1"/>
    </source>
</evidence>
<evidence type="ECO:0000313" key="3">
    <source>
        <dbReference type="Proteomes" id="UP000092583"/>
    </source>
</evidence>
<dbReference type="OrthoDB" id="2574878at2759"/>
<dbReference type="Pfam" id="PF01803">
    <property type="entry name" value="LIM_bind"/>
    <property type="match status" value="1"/>
</dbReference>
<dbReference type="Proteomes" id="UP000092583">
    <property type="component" value="Unassembled WGS sequence"/>
</dbReference>
<sequence length="382" mass="41878">MDIAITSSPTPLHMNGPQPVPGPSYISYGRPPPAIARGGRGRGRGSRGGGSGGGQQRQRQVTPPFVYLQRPNGHSHTNGNGMGAGSPSSNESMTLPPNHIHIVQTQPQAQQQQSDMNRTNSAFSIISPSLPPLSNGPSSTEGSFGEMDIDSPYQIHRNHIPQGMVSIFEPIPIPNTKDPEILDESPIEHGSAIQAILNFAEGLSGMKDGTFDEWTSFIDKHFDPSARFQLQLTSNHEENEAKMRCYDIPASSLSRFFISLSENGVPIHRLILSDISESPPSPESGLSLVETDQVEWHCRDRIWKGHLSVEVGIEISLNIMVIHRMELILLLDKGDNIPENALRVLKMAEQMEVMLEIIGLTEDQQLNPNDALKQITEPESSI</sequence>
<reference evidence="2 3" key="1">
    <citation type="submission" date="2013-07" db="EMBL/GenBank/DDBJ databases">
        <title>The Genome Sequence of Kwoniella mangroviensis CBS10435.</title>
        <authorList>
            <consortium name="The Broad Institute Genome Sequencing Platform"/>
            <person name="Cuomo C."/>
            <person name="Litvintseva A."/>
            <person name="Chen Y."/>
            <person name="Heitman J."/>
            <person name="Sun S."/>
            <person name="Springer D."/>
            <person name="Dromer F."/>
            <person name="Young S.K."/>
            <person name="Zeng Q."/>
            <person name="Gargeya S."/>
            <person name="Fitzgerald M."/>
            <person name="Abouelleil A."/>
            <person name="Alvarado L."/>
            <person name="Berlin A.M."/>
            <person name="Chapman S.B."/>
            <person name="Dewar J."/>
            <person name="Goldberg J."/>
            <person name="Griggs A."/>
            <person name="Gujja S."/>
            <person name="Hansen M."/>
            <person name="Howarth C."/>
            <person name="Imamovic A."/>
            <person name="Larimer J."/>
            <person name="McCowan C."/>
            <person name="Murphy C."/>
            <person name="Pearson M."/>
            <person name="Priest M."/>
            <person name="Roberts A."/>
            <person name="Saif S."/>
            <person name="Shea T."/>
            <person name="Sykes S."/>
            <person name="Wortman J."/>
            <person name="Nusbaum C."/>
            <person name="Birren B."/>
        </authorList>
    </citation>
    <scope>NUCLEOTIDE SEQUENCE [LARGE SCALE GENOMIC DNA]</scope>
    <source>
        <strain evidence="2 3">CBS 10435</strain>
    </source>
</reference>
<dbReference type="AlphaFoldDB" id="A0A1B9IZ82"/>
<dbReference type="InterPro" id="IPR029005">
    <property type="entry name" value="LIM-bd/SEUSS"/>
</dbReference>
<feature type="compositionally biased region" description="Gly residues" evidence="1">
    <location>
        <begin position="46"/>
        <end position="55"/>
    </location>
</feature>
<dbReference type="EMBL" id="KI669459">
    <property type="protein sequence ID" value="OCF60839.1"/>
    <property type="molecule type" value="Genomic_DNA"/>
</dbReference>
<keyword evidence="3" id="KW-1185">Reference proteome</keyword>
<feature type="compositionally biased region" description="Polar residues" evidence="1">
    <location>
        <begin position="1"/>
        <end position="10"/>
    </location>
</feature>
<proteinExistence type="predicted"/>
<protein>
    <submittedName>
        <fullName evidence="2">Uncharacterized protein</fullName>
    </submittedName>
</protein>
<organism evidence="2 3">
    <name type="scientific">Kwoniella mangroviensis CBS 10435</name>
    <dbReference type="NCBI Taxonomy" id="1331196"/>
    <lineage>
        <taxon>Eukaryota</taxon>
        <taxon>Fungi</taxon>
        <taxon>Dikarya</taxon>
        <taxon>Basidiomycota</taxon>
        <taxon>Agaricomycotina</taxon>
        <taxon>Tremellomycetes</taxon>
        <taxon>Tremellales</taxon>
        <taxon>Cryptococcaceae</taxon>
        <taxon>Kwoniella</taxon>
    </lineage>
</organism>
<feature type="region of interest" description="Disordered" evidence="1">
    <location>
        <begin position="1"/>
        <end position="93"/>
    </location>
</feature>
<reference evidence="3" key="2">
    <citation type="submission" date="2013-12" db="EMBL/GenBank/DDBJ databases">
        <title>Evolution of pathogenesis and genome organization in the Tremellales.</title>
        <authorList>
            <person name="Cuomo C."/>
            <person name="Litvintseva A."/>
            <person name="Heitman J."/>
            <person name="Chen Y."/>
            <person name="Sun S."/>
            <person name="Springer D."/>
            <person name="Dromer F."/>
            <person name="Young S."/>
            <person name="Zeng Q."/>
            <person name="Chapman S."/>
            <person name="Gujja S."/>
            <person name="Saif S."/>
            <person name="Birren B."/>
        </authorList>
    </citation>
    <scope>NUCLEOTIDE SEQUENCE [LARGE SCALE GENOMIC DNA]</scope>
    <source>
        <strain evidence="3">CBS 10435</strain>
    </source>
</reference>